<evidence type="ECO:0000256" key="1">
    <source>
        <dbReference type="ARBA" id="ARBA00000721"/>
    </source>
</evidence>
<comment type="catalytic activity">
    <reaction evidence="1">
        <text>Cleavage of an N-acetyl or N-formyl amino acid from the N-terminus of a polypeptide.</text>
        <dbReference type="EC" id="3.4.19.1"/>
    </reaction>
</comment>
<dbReference type="PANTHER" id="PTHR42776">
    <property type="entry name" value="SERINE PEPTIDASE S9 FAMILY MEMBER"/>
    <property type="match status" value="1"/>
</dbReference>
<dbReference type="Gene3D" id="3.40.50.1820">
    <property type="entry name" value="alpha/beta hydrolase"/>
    <property type="match status" value="1"/>
</dbReference>
<reference evidence="11" key="1">
    <citation type="journal article" date="2024" name="Gigascience">
        <title>Chromosome-level genome of the poultry shaft louse Menopon gallinae provides insight into the host-switching and adaptive evolution of parasitic lice.</title>
        <authorList>
            <person name="Xu Y."/>
            <person name="Ma L."/>
            <person name="Liu S."/>
            <person name="Liang Y."/>
            <person name="Liu Q."/>
            <person name="He Z."/>
            <person name="Tian L."/>
            <person name="Duan Y."/>
            <person name="Cai W."/>
            <person name="Li H."/>
            <person name="Song F."/>
        </authorList>
    </citation>
    <scope>NUCLEOTIDE SEQUENCE</scope>
    <source>
        <strain evidence="11">Cailab_2023a</strain>
    </source>
</reference>
<evidence type="ECO:0000256" key="2">
    <source>
        <dbReference type="ARBA" id="ARBA00004496"/>
    </source>
</evidence>
<dbReference type="SUPFAM" id="SSF82171">
    <property type="entry name" value="DPP6 N-terminal domain-like"/>
    <property type="match status" value="1"/>
</dbReference>
<dbReference type="SUPFAM" id="SSF53474">
    <property type="entry name" value="alpha/beta-Hydrolases"/>
    <property type="match status" value="1"/>
</dbReference>
<gene>
    <name evidence="11" type="ORF">PYX00_005534</name>
</gene>
<comment type="subunit">
    <text evidence="4">Homotetramer.</text>
</comment>
<keyword evidence="8" id="KW-0378">Hydrolase</keyword>
<feature type="domain" description="Acylamino-acid-releasing enzyme N-terminal" evidence="10">
    <location>
        <begin position="12"/>
        <end position="417"/>
    </location>
</feature>
<comment type="subcellular location">
    <subcellularLocation>
        <location evidence="2">Cytoplasm</location>
    </subcellularLocation>
</comment>
<dbReference type="GO" id="GO:0006508">
    <property type="term" value="P:proteolysis"/>
    <property type="evidence" value="ECO:0007669"/>
    <property type="project" value="InterPro"/>
</dbReference>
<name>A0AAW2HSL2_9NEOP</name>
<evidence type="ECO:0000256" key="3">
    <source>
        <dbReference type="ARBA" id="ARBA00010040"/>
    </source>
</evidence>
<dbReference type="EMBL" id="JARGDH010000003">
    <property type="protein sequence ID" value="KAL0272655.1"/>
    <property type="molecule type" value="Genomic_DNA"/>
</dbReference>
<evidence type="ECO:0000256" key="5">
    <source>
        <dbReference type="ARBA" id="ARBA00012917"/>
    </source>
</evidence>
<dbReference type="Pfam" id="PF19283">
    <property type="entry name" value="APEH_N"/>
    <property type="match status" value="1"/>
</dbReference>
<comment type="caution">
    <text evidence="11">The sequence shown here is derived from an EMBL/GenBank/DDBJ whole genome shotgun (WGS) entry which is preliminary data.</text>
</comment>
<dbReference type="InterPro" id="IPR001375">
    <property type="entry name" value="Peptidase_S9_cat"/>
</dbReference>
<evidence type="ECO:0000256" key="4">
    <source>
        <dbReference type="ARBA" id="ARBA00011881"/>
    </source>
</evidence>
<evidence type="ECO:0000256" key="8">
    <source>
        <dbReference type="ARBA" id="ARBA00022801"/>
    </source>
</evidence>
<accession>A0AAW2HSL2</accession>
<evidence type="ECO:0000256" key="6">
    <source>
        <dbReference type="ARBA" id="ARBA00018421"/>
    </source>
</evidence>
<dbReference type="GO" id="GO:0004252">
    <property type="term" value="F:serine-type endopeptidase activity"/>
    <property type="evidence" value="ECO:0007669"/>
    <property type="project" value="TreeGrafter"/>
</dbReference>
<evidence type="ECO:0000256" key="7">
    <source>
        <dbReference type="ARBA" id="ARBA00022490"/>
    </source>
</evidence>
<dbReference type="EC" id="3.4.19.1" evidence="5"/>
<evidence type="ECO:0000313" key="11">
    <source>
        <dbReference type="EMBL" id="KAL0272656.1"/>
    </source>
</evidence>
<dbReference type="GO" id="GO:0008242">
    <property type="term" value="F:omega peptidase activity"/>
    <property type="evidence" value="ECO:0007669"/>
    <property type="project" value="UniProtKB-EC"/>
</dbReference>
<dbReference type="InterPro" id="IPR011042">
    <property type="entry name" value="6-blade_b-propeller_TolB-like"/>
</dbReference>
<dbReference type="InterPro" id="IPR045550">
    <property type="entry name" value="AARE_N"/>
</dbReference>
<comment type="similarity">
    <text evidence="3">Belongs to the peptidase S9C family.</text>
</comment>
<proteinExistence type="inferred from homology"/>
<dbReference type="AlphaFoldDB" id="A0AAW2HSL2"/>
<dbReference type="PANTHER" id="PTHR42776:SF4">
    <property type="entry name" value="ACYLAMINO-ACID-RELEASING ENZYME"/>
    <property type="match status" value="1"/>
</dbReference>
<dbReference type="Gene3D" id="2.120.10.30">
    <property type="entry name" value="TolB, C-terminal domain"/>
    <property type="match status" value="1"/>
</dbReference>
<evidence type="ECO:0000259" key="9">
    <source>
        <dbReference type="Pfam" id="PF00326"/>
    </source>
</evidence>
<feature type="domain" description="Peptidase S9 prolyl oligopeptidase catalytic" evidence="9">
    <location>
        <begin position="485"/>
        <end position="672"/>
    </location>
</feature>
<dbReference type="EMBL" id="JARGDH010000003">
    <property type="protein sequence ID" value="KAL0272656.1"/>
    <property type="molecule type" value="Genomic_DNA"/>
</dbReference>
<organism evidence="11">
    <name type="scientific">Menopon gallinae</name>
    <name type="common">poultry shaft louse</name>
    <dbReference type="NCBI Taxonomy" id="328185"/>
    <lineage>
        <taxon>Eukaryota</taxon>
        <taxon>Metazoa</taxon>
        <taxon>Ecdysozoa</taxon>
        <taxon>Arthropoda</taxon>
        <taxon>Hexapoda</taxon>
        <taxon>Insecta</taxon>
        <taxon>Pterygota</taxon>
        <taxon>Neoptera</taxon>
        <taxon>Paraneoptera</taxon>
        <taxon>Psocodea</taxon>
        <taxon>Troctomorpha</taxon>
        <taxon>Phthiraptera</taxon>
        <taxon>Amblycera</taxon>
        <taxon>Menoponidae</taxon>
        <taxon>Menopon</taxon>
    </lineage>
</organism>
<dbReference type="GO" id="GO:0005737">
    <property type="term" value="C:cytoplasm"/>
    <property type="evidence" value="ECO:0007669"/>
    <property type="project" value="UniProtKB-SubCell"/>
</dbReference>
<dbReference type="Pfam" id="PF00326">
    <property type="entry name" value="Peptidase_S9"/>
    <property type="match status" value="1"/>
</dbReference>
<dbReference type="InterPro" id="IPR029058">
    <property type="entry name" value="AB_hydrolase_fold"/>
</dbReference>
<evidence type="ECO:0000259" key="10">
    <source>
        <dbReference type="Pfam" id="PF19283"/>
    </source>
</evidence>
<sequence>MPRSQVIDRLVEIYRNFEKYPTVISAHFLRGESSTIRIKSNWSQRNLVKKELTKFSKFHLLTSSGKDIYNFPPVDTSAEQLSRVSTTEKFHCVIRETFKEPPCASKKKQFLEIWQSDYLCKSFDVEEYDVHGSIYCDGEFGSLEWSPDDSKILYIAEEKAVPSRPFFKQKPVDPKQSEGEFSVVGEEYAYKQDWGEQLVGKYQPVVGICDIKQETLQVLKGIPSNFSPGQVIWTKDGDGVYGIVLENEPRKLGLIYCTNRLGYVFHLTLKGEFTILSEQNRSVRSPRLSPDGKYLFWLQRMAGGPHHACQELIRFDTTTRKREIIVPIVRMPGEFSGIFSHELPRRCFSNDGKYLFFSTANKTRNMSYSINLDTKEVSPIKTNESSAVLDVYNDMLLVAVSSLQSSPSIIFSASLKNIEWVAVTKSEELLKGSVVKHMQFDLKDSKDDCKYFSGLYFGPEPVKDKNIPLILYPHGGPHSCSLDLFSIECSFFVSIGFGVFFVNYRGSTGAGEDGVQFLPGKIGDTDVKDNYYAVEQLIKELPYIDSKRLVLFGGSHGGFLVTHLSAQYPDAFKAVVARNPVIDVFSMYSTTDIPDWDVVESGFTFNEAVPLTIQQASKMLQVSPIFRADKIKAPTFFMIGKKDLRVPFSQGLYLYSVLKARKVKTRINVYDDNHPLGLVPVHLDTCISAALWFMEHIGMTL</sequence>
<protein>
    <recommendedName>
        <fullName evidence="6">Acylamino-acid-releasing enzyme</fullName>
        <ecNumber evidence="5">3.4.19.1</ecNumber>
    </recommendedName>
</protein>
<keyword evidence="7" id="KW-0963">Cytoplasm</keyword>